<proteinExistence type="predicted"/>
<dbReference type="EMBL" id="SJPO01000003">
    <property type="protein sequence ID" value="TWT77742.1"/>
    <property type="molecule type" value="Genomic_DNA"/>
</dbReference>
<dbReference type="Proteomes" id="UP000318478">
    <property type="component" value="Unassembled WGS sequence"/>
</dbReference>
<comment type="caution">
    <text evidence="1">The sequence shown here is derived from an EMBL/GenBank/DDBJ whole genome shotgun (WGS) entry which is preliminary data.</text>
</comment>
<dbReference type="OrthoDB" id="9812053at2"/>
<dbReference type="Pfam" id="PF02635">
    <property type="entry name" value="DsrE"/>
    <property type="match status" value="1"/>
</dbReference>
<evidence type="ECO:0000313" key="2">
    <source>
        <dbReference type="Proteomes" id="UP000318478"/>
    </source>
</evidence>
<gene>
    <name evidence="1" type="ORF">Pla123a_15380</name>
</gene>
<dbReference type="RefSeq" id="WP_146585523.1">
    <property type="nucleotide sequence ID" value="NZ_SJPO01000003.1"/>
</dbReference>
<dbReference type="Gene3D" id="3.40.1260.10">
    <property type="entry name" value="DsrEFH-like"/>
    <property type="match status" value="1"/>
</dbReference>
<reference evidence="1 2" key="1">
    <citation type="submission" date="2019-02" db="EMBL/GenBank/DDBJ databases">
        <title>Deep-cultivation of Planctomycetes and their phenomic and genomic characterization uncovers novel biology.</title>
        <authorList>
            <person name="Wiegand S."/>
            <person name="Jogler M."/>
            <person name="Boedeker C."/>
            <person name="Pinto D."/>
            <person name="Vollmers J."/>
            <person name="Rivas-Marin E."/>
            <person name="Kohn T."/>
            <person name="Peeters S.H."/>
            <person name="Heuer A."/>
            <person name="Rast P."/>
            <person name="Oberbeckmann S."/>
            <person name="Bunk B."/>
            <person name="Jeske O."/>
            <person name="Meyerdierks A."/>
            <person name="Storesund J.E."/>
            <person name="Kallscheuer N."/>
            <person name="Luecker S."/>
            <person name="Lage O.M."/>
            <person name="Pohl T."/>
            <person name="Merkel B.J."/>
            <person name="Hornburger P."/>
            <person name="Mueller R.-W."/>
            <person name="Bruemmer F."/>
            <person name="Labrenz M."/>
            <person name="Spormann A.M."/>
            <person name="Op Den Camp H."/>
            <person name="Overmann J."/>
            <person name="Amann R."/>
            <person name="Jetten M.S.M."/>
            <person name="Mascher T."/>
            <person name="Medema M.H."/>
            <person name="Devos D.P."/>
            <person name="Kaster A.-K."/>
            <person name="Ovreas L."/>
            <person name="Rohde M."/>
            <person name="Galperin M.Y."/>
            <person name="Jogler C."/>
        </authorList>
    </citation>
    <scope>NUCLEOTIDE SEQUENCE [LARGE SCALE GENOMIC DNA]</scope>
    <source>
        <strain evidence="1 2">Pla123a</strain>
    </source>
</reference>
<protein>
    <submittedName>
        <fullName evidence="1">Uncharacterized protein</fullName>
    </submittedName>
</protein>
<name>A0A5C5YS17_9BACT</name>
<dbReference type="InterPro" id="IPR027396">
    <property type="entry name" value="DsrEFH-like"/>
</dbReference>
<dbReference type="SUPFAM" id="SSF75169">
    <property type="entry name" value="DsrEFH-like"/>
    <property type="match status" value="1"/>
</dbReference>
<evidence type="ECO:0000313" key="1">
    <source>
        <dbReference type="EMBL" id="TWT77742.1"/>
    </source>
</evidence>
<dbReference type="AlphaFoldDB" id="A0A5C5YS17"/>
<organism evidence="1 2">
    <name type="scientific">Posidoniimonas polymericola</name>
    <dbReference type="NCBI Taxonomy" id="2528002"/>
    <lineage>
        <taxon>Bacteria</taxon>
        <taxon>Pseudomonadati</taxon>
        <taxon>Planctomycetota</taxon>
        <taxon>Planctomycetia</taxon>
        <taxon>Pirellulales</taxon>
        <taxon>Lacipirellulaceae</taxon>
        <taxon>Posidoniimonas</taxon>
    </lineage>
</organism>
<keyword evidence="2" id="KW-1185">Reference proteome</keyword>
<dbReference type="InterPro" id="IPR003787">
    <property type="entry name" value="Sulphur_relay_DsrE/F-like"/>
</dbReference>
<sequence length="129" mass="13048">MPQDAHNVVVILTVGKSDNGKNATLAFSCGLAATAVGHNAVVFLTSDGAVWGYSGSAQGIAVQGFPPLTELIDNYLAAGGRLIMCSVCRNTCITGGPDAPPAAEVLSEAEDGGFTTVIDLATDGTMVTF</sequence>
<accession>A0A5C5YS17</accession>